<dbReference type="SUPFAM" id="SSF51905">
    <property type="entry name" value="FAD/NAD(P)-binding domain"/>
    <property type="match status" value="2"/>
</dbReference>
<organism evidence="6 7">
    <name type="scientific">Aspergillus nomiae NRRL (strain ATCC 15546 / NRRL 13137 / CBS 260.88 / M93)</name>
    <dbReference type="NCBI Taxonomy" id="1509407"/>
    <lineage>
        <taxon>Eukaryota</taxon>
        <taxon>Fungi</taxon>
        <taxon>Dikarya</taxon>
        <taxon>Ascomycota</taxon>
        <taxon>Pezizomycotina</taxon>
        <taxon>Eurotiomycetes</taxon>
        <taxon>Eurotiomycetidae</taxon>
        <taxon>Eurotiales</taxon>
        <taxon>Aspergillaceae</taxon>
        <taxon>Aspergillus</taxon>
        <taxon>Aspergillus subgen. Circumdati</taxon>
    </lineage>
</organism>
<keyword evidence="3" id="KW-0274">FAD</keyword>
<gene>
    <name evidence="6" type="ORF">ANOM_010569</name>
</gene>
<dbReference type="AlphaFoldDB" id="A0A0L1INX5"/>
<sequence length="499" mass="56226">MSDNNQEKKPYDHDTIIIGAGISGINTAYRVQQELPNFSYAILEARGALGGTWDLFRYPGIRSDSDLFTFGFSWYPWTASSQIVDGSAIREYMREAAATHGIDKAIMYNHRVDTASWSSPDQLWTLDITHNGNKKTLRARFLVFGTGYYDYHQPLSASIPGLTSFRGLTIHPQFWPEDCDYDGKRVVIIGSGATAITLLPKLSETAVKVTMLQRSPSYIMSIPSQTKRTWLTRLLPTSMFLKLNRVLKIVLSRLFFLFCRSFPTTARSVLRRRTLQQLPEGIPHDPHFKPRYNPWDQRLCICPDGDFYKSLHTGRADIKTDTIKLITESGIQLGSGEFLDADIIITATGLKLQIGAGIDITIDQQPYKIPDKFLWHGILIEDLPNAALVIGYANISWTLGADVTGRILCRLLKHMERGGFGAVIPRVQSGLTLQRRKLLNLSSTYVTEAEKDLPKVGDRGPWKARSNYLSDLIFAKYGKLNESLEFIRKSVCDIESDCT</sequence>
<dbReference type="PANTHER" id="PTHR43872:SF1">
    <property type="entry name" value="MONOOXYGENASE, PUTATIVE (AFU_ORTHOLOGUE AFUA_8G02570)-RELATED"/>
    <property type="match status" value="1"/>
</dbReference>
<protein>
    <submittedName>
        <fullName evidence="6">Flavin-binding monooxygenase</fullName>
    </submittedName>
</protein>
<accession>A0A0L1INX5</accession>
<dbReference type="Proteomes" id="UP000037505">
    <property type="component" value="Unassembled WGS sequence"/>
</dbReference>
<evidence type="ECO:0000313" key="7">
    <source>
        <dbReference type="Proteomes" id="UP000037505"/>
    </source>
</evidence>
<comment type="cofactor">
    <cofactor evidence="1">
        <name>FAD</name>
        <dbReference type="ChEBI" id="CHEBI:57692"/>
    </cofactor>
</comment>
<dbReference type="EMBL" id="JNOM01000520">
    <property type="protein sequence ID" value="KNG80918.1"/>
    <property type="molecule type" value="Genomic_DNA"/>
</dbReference>
<dbReference type="GeneID" id="26812373"/>
<dbReference type="GO" id="GO:0050660">
    <property type="term" value="F:flavin adenine dinucleotide binding"/>
    <property type="evidence" value="ECO:0007669"/>
    <property type="project" value="InterPro"/>
</dbReference>
<dbReference type="InterPro" id="IPR051820">
    <property type="entry name" value="FAD-binding_MO"/>
</dbReference>
<dbReference type="InterPro" id="IPR020946">
    <property type="entry name" value="Flavin_mOase-like"/>
</dbReference>
<dbReference type="InterPro" id="IPR036188">
    <property type="entry name" value="FAD/NAD-bd_sf"/>
</dbReference>
<keyword evidence="2" id="KW-0285">Flavoprotein</keyword>
<dbReference type="GO" id="GO:0004499">
    <property type="term" value="F:N,N-dimethylaniline monooxygenase activity"/>
    <property type="evidence" value="ECO:0007669"/>
    <property type="project" value="InterPro"/>
</dbReference>
<evidence type="ECO:0000256" key="3">
    <source>
        <dbReference type="ARBA" id="ARBA00022827"/>
    </source>
</evidence>
<keyword evidence="5 6" id="KW-0503">Monooxygenase</keyword>
<evidence type="ECO:0000256" key="5">
    <source>
        <dbReference type="ARBA" id="ARBA00023033"/>
    </source>
</evidence>
<dbReference type="Gene3D" id="3.50.50.60">
    <property type="entry name" value="FAD/NAD(P)-binding domain"/>
    <property type="match status" value="1"/>
</dbReference>
<keyword evidence="4" id="KW-0560">Oxidoreductase</keyword>
<keyword evidence="7" id="KW-1185">Reference proteome</keyword>
<name>A0A0L1INX5_ASPN3</name>
<dbReference type="OrthoDB" id="66881at2759"/>
<evidence type="ECO:0000256" key="1">
    <source>
        <dbReference type="ARBA" id="ARBA00001974"/>
    </source>
</evidence>
<evidence type="ECO:0000256" key="2">
    <source>
        <dbReference type="ARBA" id="ARBA00022630"/>
    </source>
</evidence>
<proteinExistence type="predicted"/>
<reference evidence="6 7" key="1">
    <citation type="submission" date="2014-06" db="EMBL/GenBank/DDBJ databases">
        <title>The Genome of the Aflatoxigenic Filamentous Fungus Aspergillus nomius.</title>
        <authorList>
            <person name="Moore M.G."/>
            <person name="Shannon B.M."/>
            <person name="Brian M.M."/>
        </authorList>
    </citation>
    <scope>NUCLEOTIDE SEQUENCE [LARGE SCALE GENOMIC DNA]</scope>
    <source>
        <strain evidence="6 7">NRRL 13137</strain>
    </source>
</reference>
<dbReference type="RefSeq" id="XP_015401841.1">
    <property type="nucleotide sequence ID" value="XM_015555825.1"/>
</dbReference>
<evidence type="ECO:0000256" key="4">
    <source>
        <dbReference type="ARBA" id="ARBA00023002"/>
    </source>
</evidence>
<comment type="caution">
    <text evidence="6">The sequence shown here is derived from an EMBL/GenBank/DDBJ whole genome shotgun (WGS) entry which is preliminary data.</text>
</comment>
<dbReference type="PANTHER" id="PTHR43872">
    <property type="entry name" value="MONOOXYGENASE, PUTATIVE (AFU_ORTHOLOGUE AFUA_8G02570)-RELATED"/>
    <property type="match status" value="1"/>
</dbReference>
<dbReference type="GO" id="GO:0050661">
    <property type="term" value="F:NADP binding"/>
    <property type="evidence" value="ECO:0007669"/>
    <property type="project" value="InterPro"/>
</dbReference>
<dbReference type="Pfam" id="PF00743">
    <property type="entry name" value="FMO-like"/>
    <property type="match status" value="1"/>
</dbReference>
<evidence type="ECO:0000313" key="6">
    <source>
        <dbReference type="EMBL" id="KNG80918.1"/>
    </source>
</evidence>